<evidence type="ECO:0000313" key="2">
    <source>
        <dbReference type="Proteomes" id="UP001207930"/>
    </source>
</evidence>
<dbReference type="EMBL" id="JAPDDS010000014">
    <property type="protein sequence ID" value="MCW1887043.1"/>
    <property type="molecule type" value="Genomic_DNA"/>
</dbReference>
<organism evidence="1 2">
    <name type="scientific">Luteolibacter flavescens</name>
    <dbReference type="NCBI Taxonomy" id="1859460"/>
    <lineage>
        <taxon>Bacteria</taxon>
        <taxon>Pseudomonadati</taxon>
        <taxon>Verrucomicrobiota</taxon>
        <taxon>Verrucomicrobiia</taxon>
        <taxon>Verrucomicrobiales</taxon>
        <taxon>Verrucomicrobiaceae</taxon>
        <taxon>Luteolibacter</taxon>
    </lineage>
</organism>
<name>A0ABT3FTY8_9BACT</name>
<comment type="caution">
    <text evidence="1">The sequence shown here is derived from an EMBL/GenBank/DDBJ whole genome shotgun (WGS) entry which is preliminary data.</text>
</comment>
<protein>
    <submittedName>
        <fullName evidence="1">Uncharacterized protein</fullName>
    </submittedName>
</protein>
<reference evidence="1 2" key="1">
    <citation type="submission" date="2022-10" db="EMBL/GenBank/DDBJ databases">
        <title>Luteolibacter flavescens strain MCCC 1K03193, whole genome shotgun sequencing project.</title>
        <authorList>
            <person name="Zhao G."/>
            <person name="Shen L."/>
        </authorList>
    </citation>
    <scope>NUCLEOTIDE SEQUENCE [LARGE SCALE GENOMIC DNA]</scope>
    <source>
        <strain evidence="1 2">MCCC 1K03193</strain>
    </source>
</reference>
<accession>A0ABT3FTY8</accession>
<evidence type="ECO:0000313" key="1">
    <source>
        <dbReference type="EMBL" id="MCW1887043.1"/>
    </source>
</evidence>
<keyword evidence="2" id="KW-1185">Reference proteome</keyword>
<gene>
    <name evidence="1" type="ORF">OKA04_20060</name>
</gene>
<proteinExistence type="predicted"/>
<sequence>MSLTLDQIRAALPEGGLFEGNWQYSPEPLKLTKAEGRFLQSLGHPLAQFQRACDDLYRRSAAGKMPGWIAELLDTGKPAWMADLQREPGFREAMPQVIRPDLILMEDGFSLTELDSVPGGIGITAWLSRTYADAGFDVLGGRDGMLAGFSSVLPEDGAILIAEEAADYRRELEWLVRESGGGRTVESAEEYQPDGRALYRFFEWFDWESVPAARRLAEMSAAGEIQLTPPCKPHLEDKLWLALLWTPALKTVWEKALRGSHLTRVRDIVPHGWVVDPAPLPPQAALPVLGVNSWEEVIAFSQKLRRLVLKISGFHETAWGSRGVHVGHDLSQAEWGERLRTAMDDHGQQPWIMQSFSEGRLIEHPVYREDGSVYQMKGRVRLCPYYFTDANGVTTLAGALATLAPADKKKIHGMRDAVLLPCCVAD</sequence>
<dbReference type="Proteomes" id="UP001207930">
    <property type="component" value="Unassembled WGS sequence"/>
</dbReference>
<dbReference type="RefSeq" id="WP_264502997.1">
    <property type="nucleotide sequence ID" value="NZ_JAPDDS010000014.1"/>
</dbReference>